<dbReference type="GeneTree" id="ENSGT00940000153143"/>
<dbReference type="HOGENOM" id="CLU_077975_7_1_1"/>
<dbReference type="eggNOG" id="ENOG502STC0">
    <property type="taxonomic scope" value="Eukaryota"/>
</dbReference>
<dbReference type="FunCoup" id="G3VS88">
    <property type="interactions" value="290"/>
</dbReference>
<evidence type="ECO:0000256" key="2">
    <source>
        <dbReference type="ARBA" id="ARBA00023319"/>
    </source>
</evidence>
<dbReference type="Pfam" id="PF07686">
    <property type="entry name" value="V-set"/>
    <property type="match status" value="1"/>
</dbReference>
<keyword evidence="2" id="KW-0393">Immunoglobulin domain</keyword>
<dbReference type="Gene3D" id="2.60.40.10">
    <property type="entry name" value="Immunoglobulins"/>
    <property type="match status" value="1"/>
</dbReference>
<keyword evidence="6" id="KW-1185">Reference proteome</keyword>
<feature type="domain" description="Ig-like" evidence="4">
    <location>
        <begin position="15"/>
        <end position="119"/>
    </location>
</feature>
<keyword evidence="1" id="KW-0675">Receptor</keyword>
<dbReference type="Ensembl" id="ENSSHAT00000006097.2">
    <property type="protein sequence ID" value="ENSSHAP00000006043.2"/>
    <property type="gene ID" value="ENSSHAG00000005261.2"/>
</dbReference>
<sequence>MSGYLTLLLAAALVPAGQTSIILEQKAISITRNVDGSAALICEISSPQFDNVHWYRYQEGKAPQRLLRYSMTKSESVPDPGFSSEKIRAYKGKDNSCRLILSQLQVSDSGMYHCAIWDG</sequence>
<feature type="signal peptide" evidence="3">
    <location>
        <begin position="1"/>
        <end position="19"/>
    </location>
</feature>
<dbReference type="InParanoid" id="G3VS88"/>
<dbReference type="SUPFAM" id="SSF48726">
    <property type="entry name" value="Immunoglobulin"/>
    <property type="match status" value="1"/>
</dbReference>
<feature type="chain" id="PRO_5029523719" description="Ig-like domain-containing protein" evidence="3">
    <location>
        <begin position="20"/>
        <end position="119"/>
    </location>
</feature>
<name>G3VS88_SARHA</name>
<dbReference type="PROSITE" id="PS50835">
    <property type="entry name" value="IG_LIKE"/>
    <property type="match status" value="1"/>
</dbReference>
<proteinExistence type="predicted"/>
<dbReference type="AlphaFoldDB" id="G3VS88"/>
<evidence type="ECO:0000256" key="3">
    <source>
        <dbReference type="SAM" id="SignalP"/>
    </source>
</evidence>
<keyword evidence="3" id="KW-0732">Signal</keyword>
<organism evidence="5 6">
    <name type="scientific">Sarcophilus harrisii</name>
    <name type="common">Tasmanian devil</name>
    <name type="synonym">Sarcophilus laniarius</name>
    <dbReference type="NCBI Taxonomy" id="9305"/>
    <lineage>
        <taxon>Eukaryota</taxon>
        <taxon>Metazoa</taxon>
        <taxon>Chordata</taxon>
        <taxon>Craniata</taxon>
        <taxon>Vertebrata</taxon>
        <taxon>Euteleostomi</taxon>
        <taxon>Mammalia</taxon>
        <taxon>Metatheria</taxon>
        <taxon>Dasyuromorphia</taxon>
        <taxon>Dasyuridae</taxon>
        <taxon>Sarcophilus</taxon>
    </lineage>
</organism>
<dbReference type="PANTHER" id="PTHR19256">
    <property type="entry name" value="T-CELL RECEPTOR GAMMA CHAIN"/>
    <property type="match status" value="1"/>
</dbReference>
<dbReference type="InterPro" id="IPR013783">
    <property type="entry name" value="Ig-like_fold"/>
</dbReference>
<dbReference type="STRING" id="9305.ENSSHAP00000006043"/>
<reference evidence="5" key="3">
    <citation type="submission" date="2025-09" db="UniProtKB">
        <authorList>
            <consortium name="Ensembl"/>
        </authorList>
    </citation>
    <scope>IDENTIFICATION</scope>
</reference>
<reference evidence="5 6" key="1">
    <citation type="journal article" date="2011" name="Proc. Natl. Acad. Sci. U.S.A.">
        <title>Genetic diversity and population structure of the endangered marsupial Sarcophilus harrisii (Tasmanian devil).</title>
        <authorList>
            <person name="Miller W."/>
            <person name="Hayes V.M."/>
            <person name="Ratan A."/>
            <person name="Petersen D.C."/>
            <person name="Wittekindt N.E."/>
            <person name="Miller J."/>
            <person name="Walenz B."/>
            <person name="Knight J."/>
            <person name="Qi J."/>
            <person name="Zhao F."/>
            <person name="Wang Q."/>
            <person name="Bedoya-Reina O.C."/>
            <person name="Katiyar N."/>
            <person name="Tomsho L.P."/>
            <person name="Kasson L.M."/>
            <person name="Hardie R.A."/>
            <person name="Woodbridge P."/>
            <person name="Tindall E.A."/>
            <person name="Bertelsen M.F."/>
            <person name="Dixon D."/>
            <person name="Pyecroft S."/>
            <person name="Helgen K.M."/>
            <person name="Lesk A.M."/>
            <person name="Pringle T.H."/>
            <person name="Patterson N."/>
            <person name="Zhang Y."/>
            <person name="Kreiss A."/>
            <person name="Woods G.M."/>
            <person name="Jones M.E."/>
            <person name="Schuster S.C."/>
        </authorList>
    </citation>
    <scope>NUCLEOTIDE SEQUENCE [LARGE SCALE GENOMIC DNA]</scope>
</reference>
<dbReference type="InterPro" id="IPR007110">
    <property type="entry name" value="Ig-like_dom"/>
</dbReference>
<reference evidence="5" key="2">
    <citation type="submission" date="2025-08" db="UniProtKB">
        <authorList>
            <consortium name="Ensembl"/>
        </authorList>
    </citation>
    <scope>IDENTIFICATION</scope>
</reference>
<evidence type="ECO:0000313" key="5">
    <source>
        <dbReference type="Ensembl" id="ENSSHAP00000006043.2"/>
    </source>
</evidence>
<dbReference type="PANTHER" id="PTHR19256:SF63">
    <property type="entry name" value="T CELL RECEPTOR GAMMA VARIABLE 3-RELATED"/>
    <property type="match status" value="1"/>
</dbReference>
<dbReference type="InterPro" id="IPR013106">
    <property type="entry name" value="Ig_V-set"/>
</dbReference>
<protein>
    <recommendedName>
        <fullName evidence="4">Ig-like domain-containing protein</fullName>
    </recommendedName>
</protein>
<dbReference type="SMART" id="SM00406">
    <property type="entry name" value="IGv"/>
    <property type="match status" value="1"/>
</dbReference>
<evidence type="ECO:0000259" key="4">
    <source>
        <dbReference type="PROSITE" id="PS50835"/>
    </source>
</evidence>
<evidence type="ECO:0000256" key="1">
    <source>
        <dbReference type="ARBA" id="ARBA00023170"/>
    </source>
</evidence>
<dbReference type="InterPro" id="IPR051117">
    <property type="entry name" value="TRG_var/const_region"/>
</dbReference>
<dbReference type="Proteomes" id="UP000007648">
    <property type="component" value="Unassembled WGS sequence"/>
</dbReference>
<dbReference type="InterPro" id="IPR036179">
    <property type="entry name" value="Ig-like_dom_sf"/>
</dbReference>
<evidence type="ECO:0000313" key="6">
    <source>
        <dbReference type="Proteomes" id="UP000007648"/>
    </source>
</evidence>
<accession>G3VS88</accession>